<gene>
    <name evidence="1" type="ORF">DM484_24665</name>
</gene>
<protein>
    <submittedName>
        <fullName evidence="1">Uncharacterized protein</fullName>
    </submittedName>
</protein>
<accession>A0A2W4S9R7</accession>
<dbReference type="AlphaFoldDB" id="A0A2W4S9R7"/>
<comment type="caution">
    <text evidence="1">The sequence shown here is derived from an EMBL/GenBank/DDBJ whole genome shotgun (WGS) entry which is preliminary data.</text>
</comment>
<evidence type="ECO:0000313" key="1">
    <source>
        <dbReference type="EMBL" id="PZN72320.1"/>
    </source>
</evidence>
<dbReference type="EMBL" id="QJPH01000492">
    <property type="protein sequence ID" value="PZN72320.1"/>
    <property type="molecule type" value="Genomic_DNA"/>
</dbReference>
<name>A0A2W4S9R7_9GAMM</name>
<dbReference type="Proteomes" id="UP000249396">
    <property type="component" value="Unassembled WGS sequence"/>
</dbReference>
<organism evidence="1 2">
    <name type="scientific">Candidatus Methylumidiphilus alinenensis</name>
    <dbReference type="NCBI Taxonomy" id="2202197"/>
    <lineage>
        <taxon>Bacteria</taxon>
        <taxon>Pseudomonadati</taxon>
        <taxon>Pseudomonadota</taxon>
        <taxon>Gammaproteobacteria</taxon>
        <taxon>Methylococcales</taxon>
        <taxon>Candidatus Methylumidiphilus</taxon>
    </lineage>
</organism>
<proteinExistence type="predicted"/>
<evidence type="ECO:0000313" key="2">
    <source>
        <dbReference type="Proteomes" id="UP000249396"/>
    </source>
</evidence>
<sequence length="68" mass="8071">MVSPYLKHLQFKSHILCHAEYFLKSLVLLAFSAKFDRTNILKRFEIPNLQCILQTKMQFAENYNESGY</sequence>
<reference evidence="1 2" key="1">
    <citation type="journal article" date="2018" name="Aquat. Microb. Ecol.">
        <title>Gammaproteobacterial methanotrophs dominate.</title>
        <authorList>
            <person name="Rissanen A.J."/>
            <person name="Saarenheimo J."/>
            <person name="Tiirola M."/>
            <person name="Peura S."/>
            <person name="Aalto S.L."/>
            <person name="Karvinen A."/>
            <person name="Nykanen H."/>
        </authorList>
    </citation>
    <scope>NUCLEOTIDE SEQUENCE [LARGE SCALE GENOMIC DNA]</scope>
    <source>
        <strain evidence="1">AMbin10</strain>
    </source>
</reference>